<keyword evidence="2" id="KW-1185">Reference proteome</keyword>
<gene>
    <name evidence="1" type="ORF">ACFSC3_07045</name>
</gene>
<reference evidence="2" key="1">
    <citation type="journal article" date="2019" name="Int. J. Syst. Evol. Microbiol.">
        <title>The Global Catalogue of Microorganisms (GCM) 10K type strain sequencing project: providing services to taxonomists for standard genome sequencing and annotation.</title>
        <authorList>
            <consortium name="The Broad Institute Genomics Platform"/>
            <consortium name="The Broad Institute Genome Sequencing Center for Infectious Disease"/>
            <person name="Wu L."/>
            <person name="Ma J."/>
        </authorList>
    </citation>
    <scope>NUCLEOTIDE SEQUENCE [LARGE SCALE GENOMIC DNA]</scope>
    <source>
        <strain evidence="2">Q85</strain>
    </source>
</reference>
<comment type="caution">
    <text evidence="1">The sequence shown here is derived from an EMBL/GenBank/DDBJ whole genome shotgun (WGS) entry which is preliminary data.</text>
</comment>
<sequence length="125" mass="13918">MPQGNAEGSQVPAANWAEIHTVARLVKRARSPYTFVMDREPGDFSRDVPPTSDEGEDAVDRLLAELPPAPGIKHIDEDTEDVDARALADVAAGRYYDHSVVSKWLMTWGETGQKPFREWLAEQNV</sequence>
<proteinExistence type="predicted"/>
<name>A0ABW4NBA6_9SPHN</name>
<accession>A0ABW4NBA6</accession>
<dbReference type="EMBL" id="JBHUFC010000003">
    <property type="protein sequence ID" value="MFD1787324.1"/>
    <property type="molecule type" value="Genomic_DNA"/>
</dbReference>
<evidence type="ECO:0000313" key="1">
    <source>
        <dbReference type="EMBL" id="MFD1787324.1"/>
    </source>
</evidence>
<evidence type="ECO:0000313" key="2">
    <source>
        <dbReference type="Proteomes" id="UP001597283"/>
    </source>
</evidence>
<protein>
    <submittedName>
        <fullName evidence="1">Uncharacterized protein</fullName>
    </submittedName>
</protein>
<dbReference type="Proteomes" id="UP001597283">
    <property type="component" value="Unassembled WGS sequence"/>
</dbReference>
<organism evidence="1 2">
    <name type="scientific">Sphingomonas floccifaciens</name>
    <dbReference type="NCBI Taxonomy" id="1844115"/>
    <lineage>
        <taxon>Bacteria</taxon>
        <taxon>Pseudomonadati</taxon>
        <taxon>Pseudomonadota</taxon>
        <taxon>Alphaproteobacteria</taxon>
        <taxon>Sphingomonadales</taxon>
        <taxon>Sphingomonadaceae</taxon>
        <taxon>Sphingomonas</taxon>
    </lineage>
</organism>